<dbReference type="SUPFAM" id="SSF55486">
    <property type="entry name" value="Metalloproteases ('zincins'), catalytic domain"/>
    <property type="match status" value="2"/>
</dbReference>
<dbReference type="InterPro" id="IPR000718">
    <property type="entry name" value="Peptidase_M13"/>
</dbReference>
<name>A0AAQ4DK08_AMBAM</name>
<dbReference type="AlphaFoldDB" id="A0AAQ4DK08"/>
<evidence type="ECO:0000313" key="3">
    <source>
        <dbReference type="EMBL" id="KAK8762798.1"/>
    </source>
</evidence>
<comment type="caution">
    <text evidence="3">The sequence shown here is derived from an EMBL/GenBank/DDBJ whole genome shotgun (WGS) entry which is preliminary data.</text>
</comment>
<feature type="compositionally biased region" description="Polar residues" evidence="1">
    <location>
        <begin position="67"/>
        <end position="92"/>
    </location>
</feature>
<organism evidence="3 4">
    <name type="scientific">Amblyomma americanum</name>
    <name type="common">Lone star tick</name>
    <dbReference type="NCBI Taxonomy" id="6943"/>
    <lineage>
        <taxon>Eukaryota</taxon>
        <taxon>Metazoa</taxon>
        <taxon>Ecdysozoa</taxon>
        <taxon>Arthropoda</taxon>
        <taxon>Chelicerata</taxon>
        <taxon>Arachnida</taxon>
        <taxon>Acari</taxon>
        <taxon>Parasitiformes</taxon>
        <taxon>Ixodida</taxon>
        <taxon>Ixodoidea</taxon>
        <taxon>Ixodidae</taxon>
        <taxon>Amblyomminae</taxon>
        <taxon>Amblyomma</taxon>
    </lineage>
</organism>
<dbReference type="PROSITE" id="PS51885">
    <property type="entry name" value="NEPRILYSIN"/>
    <property type="match status" value="1"/>
</dbReference>
<dbReference type="InterPro" id="IPR042089">
    <property type="entry name" value="Peptidase_M13_dom_2"/>
</dbReference>
<dbReference type="PANTHER" id="PTHR11733:SF241">
    <property type="entry name" value="GH26575P-RELATED"/>
    <property type="match status" value="1"/>
</dbReference>
<proteinExistence type="predicted"/>
<evidence type="ECO:0000256" key="1">
    <source>
        <dbReference type="SAM" id="MobiDB-lite"/>
    </source>
</evidence>
<dbReference type="InterPro" id="IPR024079">
    <property type="entry name" value="MetalloPept_cat_dom_sf"/>
</dbReference>
<reference evidence="3 4" key="1">
    <citation type="journal article" date="2023" name="Arcadia Sci">
        <title>De novo assembly of a long-read Amblyomma americanum tick genome.</title>
        <authorList>
            <person name="Chou S."/>
            <person name="Poskanzer K.E."/>
            <person name="Rollins M."/>
            <person name="Thuy-Boun P.S."/>
        </authorList>
    </citation>
    <scope>NUCLEOTIDE SEQUENCE [LARGE SCALE GENOMIC DNA]</scope>
    <source>
        <strain evidence="3">F_SG_1</strain>
        <tissue evidence="3">Salivary glands</tissue>
    </source>
</reference>
<keyword evidence="2" id="KW-0472">Membrane</keyword>
<accession>A0AAQ4DK08</accession>
<dbReference type="GO" id="GO:0004222">
    <property type="term" value="F:metalloendopeptidase activity"/>
    <property type="evidence" value="ECO:0007669"/>
    <property type="project" value="InterPro"/>
</dbReference>
<dbReference type="GO" id="GO:0016485">
    <property type="term" value="P:protein processing"/>
    <property type="evidence" value="ECO:0007669"/>
    <property type="project" value="TreeGrafter"/>
</dbReference>
<dbReference type="Gene3D" id="1.10.1380.10">
    <property type="entry name" value="Neutral endopeptidase , domain2"/>
    <property type="match status" value="1"/>
</dbReference>
<feature type="transmembrane region" description="Helical" evidence="2">
    <location>
        <begin position="293"/>
        <end position="318"/>
    </location>
</feature>
<dbReference type="GO" id="GO:0005886">
    <property type="term" value="C:plasma membrane"/>
    <property type="evidence" value="ECO:0007669"/>
    <property type="project" value="TreeGrafter"/>
</dbReference>
<protein>
    <submittedName>
        <fullName evidence="3">Uncharacterized protein</fullName>
    </submittedName>
</protein>
<evidence type="ECO:0000256" key="2">
    <source>
        <dbReference type="SAM" id="Phobius"/>
    </source>
</evidence>
<dbReference type="PANTHER" id="PTHR11733">
    <property type="entry name" value="ZINC METALLOPROTEASE FAMILY M13 NEPRILYSIN-RELATED"/>
    <property type="match status" value="1"/>
</dbReference>
<dbReference type="Proteomes" id="UP001321473">
    <property type="component" value="Unassembled WGS sequence"/>
</dbReference>
<keyword evidence="2" id="KW-1133">Transmembrane helix</keyword>
<dbReference type="Gene3D" id="3.40.390.10">
    <property type="entry name" value="Collagenase (Catalytic Domain)"/>
    <property type="match status" value="2"/>
</dbReference>
<feature type="region of interest" description="Disordered" evidence="1">
    <location>
        <begin position="181"/>
        <end position="218"/>
    </location>
</feature>
<dbReference type="EMBL" id="JARKHS020029763">
    <property type="protein sequence ID" value="KAK8762798.1"/>
    <property type="molecule type" value="Genomic_DNA"/>
</dbReference>
<keyword evidence="4" id="KW-1185">Reference proteome</keyword>
<feature type="compositionally biased region" description="Polar residues" evidence="1">
    <location>
        <begin position="44"/>
        <end position="56"/>
    </location>
</feature>
<evidence type="ECO:0000313" key="4">
    <source>
        <dbReference type="Proteomes" id="UP001321473"/>
    </source>
</evidence>
<keyword evidence="2" id="KW-0812">Transmembrane</keyword>
<gene>
    <name evidence="3" type="ORF">V5799_025936</name>
</gene>
<feature type="compositionally biased region" description="Basic residues" evidence="1">
    <location>
        <begin position="23"/>
        <end position="42"/>
    </location>
</feature>
<sequence>MDLDQKEKTGTPVAEATSNSSQKSKRRSKKERKAARKSKTRTSPRNSDNPHSLSDQKPSRKKRKKTASVNLSDVSQRSPSHLNNTRQESSAPKESADTDKGIPVSVESSSCLPIQLDDTACQTELNQELLLPAKSSTPCSTVLTSGAVSTALSGPTSYCRSSVSFDDSVHVPSLSCVSTDAFNPDDHHSQSRGKVHADDETEEPLTTAAFRPTRQAAPPGVVDSGHGQIFWLHETVPNAVGKADDLSANLPPDSKDTKPTSLFKTGAATSMSYRRMSYKGSFRAMRTGRDAEFLLIAVAIDVLFVLLLIVVGLDFALVSRDKQTDIKDKAYDFCCTKEAAELVDVIDTTANPCDDLHAYVCRKITPMDSVEMERLTDYERSIFNGTKFSAGSAGHLLVNYYESCSDAMKSGNITQLASYMATSLLDTGVVKANMTSRSIASSLFSTALIDGGFFIVSVRISQQSSPVSIHVELKRPEYLNRCNYCAGIMHTINKRMNSSITIDKLQNFARDAVIDKDCSVTTGDGLLLGALFHGVSSDDIRKILNTSLIVNTSRIRVTVRCFDEIKRLVSKLAPLSNQPLSSAFLLADASARLAKRFEVIATNESAKISFCKDEVKSLRNLWNAYLVDCVTNVDKDVLIVNLFESVKTAVLKSFMAKRIFNDNDQERHNAYDIVQEMHVVLPRDALPSGLSIPATAPTFPDMYYAAHRYELLADRFRVVHDLPEAVTNLKTSPERRGLRLFVLPGYYLSLQRVSKWFLLIHLPKLGATLGALVWHSVIFEKQWSANTSATIRSFAECFSSRYLNKPRLEKPDEMIAAAALGLDSMKRASRGENMAYDVVEATEGLNLSHAQFFYVNWAFNKCKQDAPAGSEASVNLPATYVGDYRKVFSCPVGSYMSYGNWCPL</sequence>
<feature type="region of interest" description="Disordered" evidence="1">
    <location>
        <begin position="1"/>
        <end position="104"/>
    </location>
</feature>